<evidence type="ECO:0000313" key="3">
    <source>
        <dbReference type="Proteomes" id="UP001626550"/>
    </source>
</evidence>
<sequence>MEIIRYIGAKYARISSDPLAWWKDNEQCYPQLAKCARILLAVPATSCESERLFSHMGLLLEAPLNGGETDIQDPILLKLAKEAKPGLKCQLEFFNDPILETYQSLYDELLLGTQNQHFMLNEVNPEDVQANSKRILIELALVLENILAILHCGIVSVESATNFKKLFTLFSSSNFGLQFHEWFPSQQFLQRMCLLQTVILIRTASLDHEALFDQDCKPPLNHFLFDQELLCSILYKIDLHSSKSNYHGPLKLFAAVCGLTFASSEGSIVSMETGPKASLSKLVEKLATTAIRECDVFTYMTECDPDGRNRESNLISLLNLFSNMAFFDLLALLGKKVALQSLGGHRELYLKALFKRLKFAVNASSQCSLPFRFAVSGIIDELTQAFPRDYSLLNLLTSLIDHQENADNQLVIKFLKSVPYFCDFYPSNDIPVLPRFPFFRNESSQKAPENRFCIPKGTQASVSDSGCLVWQFCYSIWPVFHGLLAQLNNSEEPILQENLITLLKFLVACAKANIESSCCMQLLPKLWNLFQNGAVSPTIESLALLLNLTGQLAPHGINYANRDHRALQHWHAACKCLDRDQRILLHTNSSPDQLSKLHNAAILGPFSRLSRSKFLDLVTSPSNVLVLLTSYADFLAGLLTAEKLVYSTGTSSALVVNDDAESPYQLPNMDLLVGGIVFLVDVLLSTSFLPSSAAKIFSSLTPIQHSFILSSLDPRYFVTAINPSETDCVTLFEIIGEDELHASSLIETVSLSLTMLELLLDNSEQEPLHVIKILQAGTFGRQEVADCGYTIYLLFLLSHSLHQQLRPTLSLAVLNLLKRLLMTQYAPFPVGQHHWAKSMQILPGFQEFDQILVKFLRADVAEDAFEHSLSDLIRCNLLDLLSECILCSESASPLVKILCRDVRFCWTNAGSSTSKLMKAAGDQISKFDLINFILCFFSENESVFNETDHTRLSLKVAVYKLLSSLWIRGSLYSYQIQRIRQSASPSFWVHLNKPLVEFYASSGKSAQEKAQFLEENAKILELFSHQMTLLALEYYAIEKDSLPDYIDKSLVAFTSSVCCSFLEVFLKNLDSSAAHLDQFWTLLSTCFVRFKCLLSFCHSLKFPNVDIADLMTRLFAVASKVFVLMKSAPATVHLHSLADEISALTMTLLMNMPLQDEKRGAVINQVYPQLVSMLVNIASLEKRQFHVNLLALLNYVLWQLNPLSTDEVESVRLNLLFSDVACPAIVQLLEKGHYSWSKADIQFLTQLLYLVIGVFHSSENSSKSYEILQHLASLGVVQNLILLYPIYRKDVSKIDLNQTLLDFFGLLLRIPNKELNSFVASNLKTSFCWPDQLTRDGAQLTKCEMSFVSATVDQMKANDTSVRLLTTFVETNFETINMVATTWAVQLQNNNLHGVLADIISTSLLETSSIALGLIWRLCRFNSTLSGGSTWTMALVDRVLIHAKPVSVYWEKFIF</sequence>
<dbReference type="SUPFAM" id="SSF53098">
    <property type="entry name" value="Ribonuclease H-like"/>
    <property type="match status" value="1"/>
</dbReference>
<reference evidence="2 3" key="1">
    <citation type="submission" date="2024-11" db="EMBL/GenBank/DDBJ databases">
        <title>Adaptive evolution of stress response genes in parasites aligns with host niche diversity.</title>
        <authorList>
            <person name="Hahn C."/>
            <person name="Resl P."/>
        </authorList>
    </citation>
    <scope>NUCLEOTIDE SEQUENCE [LARGE SCALE GENOMIC DNA]</scope>
    <source>
        <strain evidence="2">EGGRZ-B1_66</strain>
        <tissue evidence="2">Body</tissue>
    </source>
</reference>
<dbReference type="InterPro" id="IPR008906">
    <property type="entry name" value="HATC_C_dom"/>
</dbReference>
<dbReference type="EMBL" id="JBJKFK010000140">
    <property type="protein sequence ID" value="KAL3319395.1"/>
    <property type="molecule type" value="Genomic_DNA"/>
</dbReference>
<name>A0ABD2QIN1_9PLAT</name>
<evidence type="ECO:0000259" key="1">
    <source>
        <dbReference type="Pfam" id="PF05699"/>
    </source>
</evidence>
<keyword evidence="3" id="KW-1185">Reference proteome</keyword>
<gene>
    <name evidence="2" type="ORF">Ciccas_001945</name>
</gene>
<proteinExistence type="predicted"/>
<organism evidence="2 3">
    <name type="scientific">Cichlidogyrus casuarinus</name>
    <dbReference type="NCBI Taxonomy" id="1844966"/>
    <lineage>
        <taxon>Eukaryota</taxon>
        <taxon>Metazoa</taxon>
        <taxon>Spiralia</taxon>
        <taxon>Lophotrochozoa</taxon>
        <taxon>Platyhelminthes</taxon>
        <taxon>Monogenea</taxon>
        <taxon>Monopisthocotylea</taxon>
        <taxon>Dactylogyridea</taxon>
        <taxon>Ancyrocephalidae</taxon>
        <taxon>Cichlidogyrus</taxon>
    </lineage>
</organism>
<evidence type="ECO:0000313" key="2">
    <source>
        <dbReference type="EMBL" id="KAL3319395.1"/>
    </source>
</evidence>
<dbReference type="Proteomes" id="UP001626550">
    <property type="component" value="Unassembled WGS sequence"/>
</dbReference>
<comment type="caution">
    <text evidence="2">The sequence shown here is derived from an EMBL/GenBank/DDBJ whole genome shotgun (WGS) entry which is preliminary data.</text>
</comment>
<accession>A0ABD2QIN1</accession>
<feature type="domain" description="HAT C-terminal dimerisation" evidence="1">
    <location>
        <begin position="6"/>
        <end position="57"/>
    </location>
</feature>
<protein>
    <recommendedName>
        <fullName evidence="1">HAT C-terminal dimerisation domain-containing protein</fullName>
    </recommendedName>
</protein>
<dbReference type="InterPro" id="IPR012337">
    <property type="entry name" value="RNaseH-like_sf"/>
</dbReference>
<dbReference type="Pfam" id="PF05699">
    <property type="entry name" value="Dimer_Tnp_hAT"/>
    <property type="match status" value="1"/>
</dbReference>